<dbReference type="STRING" id="414048.SAMN04489864_102380"/>
<name>A0A1I2V2C1_9SPHI</name>
<dbReference type="AlphaFoldDB" id="A0A1I2V2C1"/>
<dbReference type="EMBL" id="FOPP01000002">
    <property type="protein sequence ID" value="SFG81321.1"/>
    <property type="molecule type" value="Genomic_DNA"/>
</dbReference>
<sequence length="71" mass="8433">MPKSLNNSPILIRINFRFIIYLHLPNIKLQRMKSEIHPWPNGHRRLTGNLLFVWRPTTQLVYPDLVSINLS</sequence>
<evidence type="ECO:0000313" key="2">
    <source>
        <dbReference type="Proteomes" id="UP000199666"/>
    </source>
</evidence>
<dbReference type="Proteomes" id="UP000199666">
    <property type="component" value="Unassembled WGS sequence"/>
</dbReference>
<keyword evidence="2" id="KW-1185">Reference proteome</keyword>
<organism evidence="1 2">
    <name type="scientific">Pedobacter insulae</name>
    <dbReference type="NCBI Taxonomy" id="414048"/>
    <lineage>
        <taxon>Bacteria</taxon>
        <taxon>Pseudomonadati</taxon>
        <taxon>Bacteroidota</taxon>
        <taxon>Sphingobacteriia</taxon>
        <taxon>Sphingobacteriales</taxon>
        <taxon>Sphingobacteriaceae</taxon>
        <taxon>Pedobacter</taxon>
    </lineage>
</organism>
<protein>
    <submittedName>
        <fullName evidence="1">Uncharacterized protein</fullName>
    </submittedName>
</protein>
<proteinExistence type="predicted"/>
<accession>A0A1I2V2C1</accession>
<reference evidence="1 2" key="1">
    <citation type="submission" date="2016-10" db="EMBL/GenBank/DDBJ databases">
        <authorList>
            <person name="de Groot N.N."/>
        </authorList>
    </citation>
    <scope>NUCLEOTIDE SEQUENCE [LARGE SCALE GENOMIC DNA]</scope>
    <source>
        <strain evidence="1 2">DSM 18684</strain>
    </source>
</reference>
<evidence type="ECO:0000313" key="1">
    <source>
        <dbReference type="EMBL" id="SFG81321.1"/>
    </source>
</evidence>
<gene>
    <name evidence="1" type="ORF">SAMN04489864_102380</name>
</gene>